<organism evidence="2 3">
    <name type="scientific">Streblomastix strix</name>
    <dbReference type="NCBI Taxonomy" id="222440"/>
    <lineage>
        <taxon>Eukaryota</taxon>
        <taxon>Metamonada</taxon>
        <taxon>Preaxostyla</taxon>
        <taxon>Oxymonadida</taxon>
        <taxon>Streblomastigidae</taxon>
        <taxon>Streblomastix</taxon>
    </lineage>
</organism>
<dbReference type="InterPro" id="IPR016024">
    <property type="entry name" value="ARM-type_fold"/>
</dbReference>
<evidence type="ECO:0000256" key="1">
    <source>
        <dbReference type="SAM" id="Phobius"/>
    </source>
</evidence>
<name>A0A5J4W985_9EUKA</name>
<proteinExistence type="predicted"/>
<keyword evidence="1" id="KW-0472">Membrane</keyword>
<dbReference type="EMBL" id="SNRW01002869">
    <property type="protein sequence ID" value="KAA6391477.1"/>
    <property type="molecule type" value="Genomic_DNA"/>
</dbReference>
<dbReference type="SUPFAM" id="SSF48371">
    <property type="entry name" value="ARM repeat"/>
    <property type="match status" value="1"/>
</dbReference>
<evidence type="ECO:0000313" key="2">
    <source>
        <dbReference type="EMBL" id="KAA6391477.1"/>
    </source>
</evidence>
<accession>A0A5J4W985</accession>
<gene>
    <name evidence="2" type="ORF">EZS28_012997</name>
</gene>
<feature type="transmembrane region" description="Helical" evidence="1">
    <location>
        <begin position="54"/>
        <end position="75"/>
    </location>
</feature>
<feature type="transmembrane region" description="Helical" evidence="1">
    <location>
        <begin position="95"/>
        <end position="114"/>
    </location>
</feature>
<dbReference type="AlphaFoldDB" id="A0A5J4W985"/>
<reference evidence="2 3" key="1">
    <citation type="submission" date="2019-03" db="EMBL/GenBank/DDBJ databases">
        <title>Single cell metagenomics reveals metabolic interactions within the superorganism composed of flagellate Streblomastix strix and complex community of Bacteroidetes bacteria on its surface.</title>
        <authorList>
            <person name="Treitli S.C."/>
            <person name="Kolisko M."/>
            <person name="Husnik F."/>
            <person name="Keeling P."/>
            <person name="Hampl V."/>
        </authorList>
    </citation>
    <scope>NUCLEOTIDE SEQUENCE [LARGE SCALE GENOMIC DNA]</scope>
    <source>
        <strain evidence="2">ST1C</strain>
    </source>
</reference>
<evidence type="ECO:0000313" key="3">
    <source>
        <dbReference type="Proteomes" id="UP000324800"/>
    </source>
</evidence>
<keyword evidence="1" id="KW-1133">Transmembrane helix</keyword>
<keyword evidence="1" id="KW-0812">Transmembrane</keyword>
<comment type="caution">
    <text evidence="2">The sequence shown here is derived from an EMBL/GenBank/DDBJ whole genome shotgun (WGS) entry which is preliminary data.</text>
</comment>
<protein>
    <recommendedName>
        <fullName evidence="4">Condensin complex subunit 1 C-terminal domain-containing protein</fullName>
    </recommendedName>
</protein>
<evidence type="ECO:0008006" key="4">
    <source>
        <dbReference type="Google" id="ProtNLM"/>
    </source>
</evidence>
<dbReference type="Proteomes" id="UP000324800">
    <property type="component" value="Unassembled WGS sequence"/>
</dbReference>
<sequence>MRIQKEREDALLKITGRLKDKEDDEGRTEAICAEVTQELINIFEKLDLTTISSIYIDAFVIILIQYPLDLLNTIYQKNQSYLGLFRLLNHKSNEVVHLAFISIGSLFLCGLLGIKNTEPNFYFEIIESFSEDKQLFTLFKKAKDKQIKDDSSICIGILYNTKEIPEKHTRQAVIIHFISIFKDPDKWVKESSIDAISYLALSQENFKEIMNGIDIKAITKDLMTEYNGSEKQNKQLQHRQEKEAIS</sequence>